<dbReference type="InterPro" id="IPR048382">
    <property type="entry name" value="BCAS3_WD40"/>
</dbReference>
<dbReference type="InterPro" id="IPR015943">
    <property type="entry name" value="WD40/YVTN_repeat-like_dom_sf"/>
</dbReference>
<evidence type="ECO:0000256" key="1">
    <source>
        <dbReference type="SAM" id="MobiDB-lite"/>
    </source>
</evidence>
<evidence type="ECO:0000259" key="2">
    <source>
        <dbReference type="Pfam" id="PF21034"/>
    </source>
</evidence>
<gene>
    <name evidence="3" type="ORF">TCMB3V08_LOCUS5308</name>
</gene>
<sequence length="1385" mass="151043">MNKLSSVEFSRFYCTCLRLTEIFSGILEWHMGLMKANSKQEGLVATLLFFQELHGRLQRLKIWKSLSGKKMSAESPRKSIRHGGYIVPPQPVSDRSIIENVAGFINEVVPQSYGSVPQGESKEVITWARFEYGDINDPALYPDISDDHSETPPLLLVLGYGTGVQVWAIPASGESTEVLSWRQGVVRMLRILPTPTVTTTDSYSHKRPLIALCDGTGPGPQFCSLSFISLRTGDQVKNIKFKNPVSDVLANRRSVVVTFPERIAVFDASTLEDRLTVTTCYPCPGPNPNPVALGNRWLAYSERRLFPSRRSSGGTEGEGVQSYTATVLHVAKSFGKGVTEIVSTAVAVKEAGRLRNFLVNDDSVAIMVEPFLIQFQSDAPLAPFLYEALISLMKSLMKRFVKSDKLDSARSLLELGIFNETNLLNAKYVDLGYATREAIRKTKGVSEKEILLFRQDCKTCLQKLCAKLLERSPLKYKLTKAISFLDPAVAVLKSTRSERLKSTLEIVLANNWITGVAADLVDRQFNIKAIGGIEKVDITKSLIHSVRNARSRYKDSLEQKMKDKQNGEKQEGDRKRAAIKQELLFQGLRELGETVATSLTGGVGGMTAQRGMTGAGSCVTVGPQGGPINCSNSDAVHPGIVTILDTQITSPSSQREDQRSGDYSGPVSDVIAHFVAHSEPILALAFDPSGMLLLTADKRGHDFHLFRIQPHPGGPSLAAVHHLYTLHRGDTTAKVQDIAFAADSRWVAVSTMRGTTHVFPITPYGGTVGVRTHATPHVVNRLSRFHRSAGLTTDGRNSPIPYAASSGNYETVALSPAMPYPNPRLPPYPHPTVVLPLAQIRQPFSHSLLSTSTSTSPNLVSQQAYHRNPSVRVLGRTQSSSDDGLPGGSVPLQMTTCFAPPRAWLVGSPTVPRDSSAKAHKRVVDSLFVMTCHGSLIEYDLEPKHASGVAKEKICDDTSIELEVHAKAQWLLLRQSTELPPPLPASNPLMALPDRLLPVTDTRQHSCDERWLSQVEIVTHAGPHRRLWMGPQFTFKTYTTSSGAPLSLLEMETVDVGVGHGSRPARSNPVNMPLSAGTRPIVPVLIESGSSSSYEQSPTLLEYKGDGGDSDGSTGPVESQLKEDLADAMMESPGITTRDTAPPVPVQDLVDISNQEEQDLDEDQVHSRTKRRRVIVELRGELLTKRSSFPIEKVVNPLGTVITISMPFDDNESCHQTMHGVVYSPQHLKRTDQKVLSTEENILEGGVRWPTDVKSSDVAVTGEKTNVELERDSKSVLTPSQDACSDQVNFTDMQPPVNVPLDAFENAGAAAFNLEPEIIVIATEEEEENNVIGGGGCQSMASCEDLSSSSFSSASRASFEARCSPSLLHGTENVLVFPGDSSGSV</sequence>
<feature type="region of interest" description="Disordered" evidence="1">
    <location>
        <begin position="1088"/>
        <end position="1118"/>
    </location>
</feature>
<feature type="domain" description="BCAS3 WD40" evidence="2">
    <location>
        <begin position="631"/>
        <end position="843"/>
    </location>
</feature>
<dbReference type="Pfam" id="PF21034">
    <property type="entry name" value="BCAS3_WD40"/>
    <property type="match status" value="2"/>
</dbReference>
<protein>
    <submittedName>
        <fullName evidence="3">(California timema) hypothetical protein</fullName>
    </submittedName>
</protein>
<dbReference type="SUPFAM" id="SSF50978">
    <property type="entry name" value="WD40 repeat-like"/>
    <property type="match status" value="1"/>
</dbReference>
<dbReference type="Gene3D" id="2.130.10.10">
    <property type="entry name" value="YVTN repeat-like/Quinoprotein amine dehydrogenase"/>
    <property type="match status" value="1"/>
</dbReference>
<dbReference type="InterPro" id="IPR036322">
    <property type="entry name" value="WD40_repeat_dom_sf"/>
</dbReference>
<organism evidence="3">
    <name type="scientific">Timema californicum</name>
    <name type="common">California timema</name>
    <name type="synonym">Walking stick</name>
    <dbReference type="NCBI Taxonomy" id="61474"/>
    <lineage>
        <taxon>Eukaryota</taxon>
        <taxon>Metazoa</taxon>
        <taxon>Ecdysozoa</taxon>
        <taxon>Arthropoda</taxon>
        <taxon>Hexapoda</taxon>
        <taxon>Insecta</taxon>
        <taxon>Pterygota</taxon>
        <taxon>Neoptera</taxon>
        <taxon>Polyneoptera</taxon>
        <taxon>Phasmatodea</taxon>
        <taxon>Timematodea</taxon>
        <taxon>Timematoidea</taxon>
        <taxon>Timematidae</taxon>
        <taxon>Timema</taxon>
    </lineage>
</organism>
<accession>A0A7R9P7I9</accession>
<dbReference type="GO" id="GO:0006914">
    <property type="term" value="P:autophagy"/>
    <property type="evidence" value="ECO:0007669"/>
    <property type="project" value="InterPro"/>
</dbReference>
<feature type="region of interest" description="Disordered" evidence="1">
    <location>
        <begin position="554"/>
        <end position="575"/>
    </location>
</feature>
<dbReference type="PANTHER" id="PTHR13268">
    <property type="entry name" value="BREAST CARCINOMA AMPLIFIED SEQUENCE 3"/>
    <property type="match status" value="1"/>
</dbReference>
<proteinExistence type="predicted"/>
<dbReference type="PANTHER" id="PTHR13268:SF0">
    <property type="entry name" value="BCAS3 MICROTUBULE ASSOCIATED CELL MIGRATION FACTOR"/>
    <property type="match status" value="1"/>
</dbReference>
<evidence type="ECO:0000313" key="3">
    <source>
        <dbReference type="EMBL" id="CAD7572663.1"/>
    </source>
</evidence>
<dbReference type="GO" id="GO:0042594">
    <property type="term" value="P:response to starvation"/>
    <property type="evidence" value="ECO:0007669"/>
    <property type="project" value="TreeGrafter"/>
</dbReference>
<dbReference type="EMBL" id="OE181159">
    <property type="protein sequence ID" value="CAD7572663.1"/>
    <property type="molecule type" value="Genomic_DNA"/>
</dbReference>
<dbReference type="InterPro" id="IPR045142">
    <property type="entry name" value="BCAS3-like"/>
</dbReference>
<feature type="domain" description="BCAS3 WD40" evidence="2">
    <location>
        <begin position="123"/>
        <end position="366"/>
    </location>
</feature>
<reference evidence="3" key="1">
    <citation type="submission" date="2020-11" db="EMBL/GenBank/DDBJ databases">
        <authorList>
            <person name="Tran Van P."/>
        </authorList>
    </citation>
    <scope>NUCLEOTIDE SEQUENCE</scope>
</reference>
<dbReference type="GO" id="GO:0005737">
    <property type="term" value="C:cytoplasm"/>
    <property type="evidence" value="ECO:0007669"/>
    <property type="project" value="TreeGrafter"/>
</dbReference>
<name>A0A7R9P7I9_TIMCA</name>